<organism evidence="9 10">
    <name type="scientific">Candidatus Sungbacteria bacterium RIFCSPLOWO2_01_FULL_59_16</name>
    <dbReference type="NCBI Taxonomy" id="1802280"/>
    <lineage>
        <taxon>Bacteria</taxon>
        <taxon>Candidatus Sungiibacteriota</taxon>
    </lineage>
</organism>
<dbReference type="Gene3D" id="3.30.160.60">
    <property type="entry name" value="Classic Zinc Finger"/>
    <property type="match status" value="1"/>
</dbReference>
<evidence type="ECO:0000256" key="5">
    <source>
        <dbReference type="ARBA" id="ARBA00023239"/>
    </source>
</evidence>
<keyword evidence="4 7" id="KW-0472">Membrane</keyword>
<sequence>MNNEQERTGGERAKNTEPTEGRGRRPRMPLAVSCSLLILLALAGYAAFAPLRVPEGRLEIEIPAGSSSRAIGELFQSRGLLRSKWTFVAYATLAGEAQNLKAGNYEFFGRVTVPELVQALSAGKSNERIITVPEGWDLSDLGRYFEREGMFPAAELYAVTGAPPGTSQGRNPKPKPKDFSKEFPTLADKPPSAGLEGYLFPDTYRIFRDAPIKEIARKMLANFERRIDPELRAEIARQGKSVFEIITVASLVEKEIPHAEDRPIVGGILWERLRRGLPLQVDASVNYATGKRETPSAADLALDSPYNTYRVPGLPAGPIANPGLGAIRAAVYPERSSYLYYLSAPDGRTVFSRTLEEHNAAKVKYLK</sequence>
<dbReference type="CDD" id="cd08010">
    <property type="entry name" value="MltG_like"/>
    <property type="match status" value="1"/>
</dbReference>
<dbReference type="Proteomes" id="UP000176705">
    <property type="component" value="Unassembled WGS sequence"/>
</dbReference>
<evidence type="ECO:0000313" key="9">
    <source>
        <dbReference type="EMBL" id="OHA09188.1"/>
    </source>
</evidence>
<dbReference type="HAMAP" id="MF_02065">
    <property type="entry name" value="MltG"/>
    <property type="match status" value="1"/>
</dbReference>
<feature type="region of interest" description="Disordered" evidence="8">
    <location>
        <begin position="161"/>
        <end position="188"/>
    </location>
</feature>
<dbReference type="GO" id="GO:0009252">
    <property type="term" value="P:peptidoglycan biosynthetic process"/>
    <property type="evidence" value="ECO:0007669"/>
    <property type="project" value="UniProtKB-UniRule"/>
</dbReference>
<comment type="subcellular location">
    <subcellularLocation>
        <location evidence="7">Cell membrane</location>
        <topology evidence="7">Single-pass membrane protein</topology>
    </subcellularLocation>
</comment>
<feature type="compositionally biased region" description="Basic and acidic residues" evidence="8">
    <location>
        <begin position="1"/>
        <end position="23"/>
    </location>
</feature>
<evidence type="ECO:0000256" key="8">
    <source>
        <dbReference type="SAM" id="MobiDB-lite"/>
    </source>
</evidence>
<keyword evidence="1 7" id="KW-1003">Cell membrane</keyword>
<evidence type="ECO:0000256" key="3">
    <source>
        <dbReference type="ARBA" id="ARBA00022989"/>
    </source>
</evidence>
<dbReference type="Pfam" id="PF02618">
    <property type="entry name" value="YceG"/>
    <property type="match status" value="1"/>
</dbReference>
<dbReference type="GO" id="GO:0071555">
    <property type="term" value="P:cell wall organization"/>
    <property type="evidence" value="ECO:0007669"/>
    <property type="project" value="UniProtKB-KW"/>
</dbReference>
<dbReference type="AlphaFoldDB" id="A0A1G2LC46"/>
<comment type="catalytic activity">
    <reaction evidence="7">
        <text>a peptidoglycan chain = a peptidoglycan chain with N-acetyl-1,6-anhydromuramyl-[peptide] at the reducing end + a peptidoglycan chain with N-acetylglucosamine at the non-reducing end.</text>
        <dbReference type="EC" id="4.2.2.29"/>
    </reaction>
</comment>
<evidence type="ECO:0000256" key="6">
    <source>
        <dbReference type="ARBA" id="ARBA00023316"/>
    </source>
</evidence>
<dbReference type="GO" id="GO:0008932">
    <property type="term" value="F:lytic endotransglycosylase activity"/>
    <property type="evidence" value="ECO:0007669"/>
    <property type="project" value="UniProtKB-UniRule"/>
</dbReference>
<dbReference type="InterPro" id="IPR003770">
    <property type="entry name" value="MLTG-like"/>
</dbReference>
<dbReference type="Gene3D" id="3.30.1490.480">
    <property type="entry name" value="Endolytic murein transglycosylase"/>
    <property type="match status" value="1"/>
</dbReference>
<keyword evidence="5 7" id="KW-0456">Lyase</keyword>
<dbReference type="NCBIfam" id="TIGR00247">
    <property type="entry name" value="endolytic transglycosylase MltG"/>
    <property type="match status" value="1"/>
</dbReference>
<dbReference type="EC" id="4.2.2.29" evidence="7"/>
<comment type="caution">
    <text evidence="9">The sequence shown here is derived from an EMBL/GenBank/DDBJ whole genome shotgun (WGS) entry which is preliminary data.</text>
</comment>
<dbReference type="GO" id="GO:0005886">
    <property type="term" value="C:plasma membrane"/>
    <property type="evidence" value="ECO:0007669"/>
    <property type="project" value="UniProtKB-SubCell"/>
</dbReference>
<comment type="similarity">
    <text evidence="7">Belongs to the transglycosylase MltG family.</text>
</comment>
<keyword evidence="3 7" id="KW-1133">Transmembrane helix</keyword>
<keyword evidence="6 7" id="KW-0961">Cell wall biogenesis/degradation</keyword>
<protein>
    <recommendedName>
        <fullName evidence="7">Endolytic murein transglycosylase</fullName>
        <ecNumber evidence="7">4.2.2.29</ecNumber>
    </recommendedName>
    <alternativeName>
        <fullName evidence="7">Peptidoglycan lytic transglycosylase</fullName>
    </alternativeName>
    <alternativeName>
        <fullName evidence="7">Peptidoglycan polymerization terminase</fullName>
    </alternativeName>
</protein>
<comment type="function">
    <text evidence="7">Functions as a peptidoglycan terminase that cleaves nascent peptidoglycan strands endolytically to terminate their elongation.</text>
</comment>
<accession>A0A1G2LC46</accession>
<feature type="site" description="Important for catalytic activity" evidence="7">
    <location>
        <position position="255"/>
    </location>
</feature>
<gene>
    <name evidence="7" type="primary">mltG</name>
    <name evidence="9" type="ORF">A3B37_01440</name>
</gene>
<evidence type="ECO:0000313" key="10">
    <source>
        <dbReference type="Proteomes" id="UP000176705"/>
    </source>
</evidence>
<evidence type="ECO:0000256" key="1">
    <source>
        <dbReference type="ARBA" id="ARBA00022475"/>
    </source>
</evidence>
<feature type="transmembrane region" description="Helical" evidence="7">
    <location>
        <begin position="30"/>
        <end position="48"/>
    </location>
</feature>
<dbReference type="PANTHER" id="PTHR30518:SF2">
    <property type="entry name" value="ENDOLYTIC MUREIN TRANSGLYCOSYLASE"/>
    <property type="match status" value="1"/>
</dbReference>
<dbReference type="STRING" id="1802280.A3B37_01440"/>
<evidence type="ECO:0000256" key="4">
    <source>
        <dbReference type="ARBA" id="ARBA00023136"/>
    </source>
</evidence>
<reference evidence="9 10" key="1">
    <citation type="journal article" date="2016" name="Nat. Commun.">
        <title>Thousands of microbial genomes shed light on interconnected biogeochemical processes in an aquifer system.</title>
        <authorList>
            <person name="Anantharaman K."/>
            <person name="Brown C.T."/>
            <person name="Hug L.A."/>
            <person name="Sharon I."/>
            <person name="Castelle C.J."/>
            <person name="Probst A.J."/>
            <person name="Thomas B.C."/>
            <person name="Singh A."/>
            <person name="Wilkins M.J."/>
            <person name="Karaoz U."/>
            <person name="Brodie E.L."/>
            <person name="Williams K.H."/>
            <person name="Hubbard S.S."/>
            <person name="Banfield J.F."/>
        </authorList>
    </citation>
    <scope>NUCLEOTIDE SEQUENCE [LARGE SCALE GENOMIC DNA]</scope>
</reference>
<feature type="region of interest" description="Disordered" evidence="8">
    <location>
        <begin position="1"/>
        <end position="26"/>
    </location>
</feature>
<evidence type="ECO:0000256" key="7">
    <source>
        <dbReference type="HAMAP-Rule" id="MF_02065"/>
    </source>
</evidence>
<evidence type="ECO:0000256" key="2">
    <source>
        <dbReference type="ARBA" id="ARBA00022692"/>
    </source>
</evidence>
<proteinExistence type="inferred from homology"/>
<keyword evidence="2 7" id="KW-0812">Transmembrane</keyword>
<name>A0A1G2LC46_9BACT</name>
<dbReference type="EMBL" id="MHQS01000006">
    <property type="protein sequence ID" value="OHA09188.1"/>
    <property type="molecule type" value="Genomic_DNA"/>
</dbReference>
<dbReference type="PANTHER" id="PTHR30518">
    <property type="entry name" value="ENDOLYTIC MUREIN TRANSGLYCOSYLASE"/>
    <property type="match status" value="1"/>
</dbReference>